<dbReference type="Proteomes" id="UP000267342">
    <property type="component" value="Chromosome"/>
</dbReference>
<accession>A0A348HHH3</accession>
<dbReference type="STRING" id="1123510.GCA_000620025_01892"/>
<sequence>MSIGYTPKVTVHGAHEALINARLISWSHVDASGIESDKLTLKVDTHGVDGMPAEGEKISLHVGYRESEVIDKGEFIISSVECHLFPPQIDIEATAAPFQKADDTGFRERRSASYGPITLGNLFRQLTARHGFSPRIEGALDGIVIEHIDQTNETDMAFMTRIAGRYDAVAKPWNSLYVMARRGNVKTISGETLPTITYSVPQNQQPDEHCFIDASVSYDSRPLYSGCKAKWWDDKKAQGNTVTVGEAPFMTLQQTWASEKDATVAAENEHRRKQRERARISLRVPGNPLLAAEGLIQLDDTWPHAMRGSWSIDKVTASNSAGAGYVCEIEATRPAS</sequence>
<protein>
    <submittedName>
        <fullName evidence="1">Phage protein D</fullName>
    </submittedName>
</protein>
<reference evidence="1 2" key="1">
    <citation type="submission" date="2018-09" db="EMBL/GenBank/DDBJ databases">
        <title>Zymobacter palmae IAM14233 (=T109) whole genome analysis.</title>
        <authorList>
            <person name="Yanase H."/>
        </authorList>
    </citation>
    <scope>NUCLEOTIDE SEQUENCE [LARGE SCALE GENOMIC DNA]</scope>
    <source>
        <strain evidence="1 2">IAM14233</strain>
    </source>
</reference>
<dbReference type="EMBL" id="AP018933">
    <property type="protein sequence ID" value="BBG31075.1"/>
    <property type="molecule type" value="Genomic_DNA"/>
</dbReference>
<evidence type="ECO:0000313" key="1">
    <source>
        <dbReference type="EMBL" id="BBG31075.1"/>
    </source>
</evidence>
<dbReference type="Pfam" id="PF05954">
    <property type="entry name" value="Phage_GPD"/>
    <property type="match status" value="1"/>
</dbReference>
<dbReference type="RefSeq" id="WP_027706339.1">
    <property type="nucleotide sequence ID" value="NZ_AP018933.1"/>
</dbReference>
<dbReference type="OrthoDB" id="4070623at2"/>
<proteinExistence type="predicted"/>
<organism evidence="1 2">
    <name type="scientific">Zymobacter palmae</name>
    <dbReference type="NCBI Taxonomy" id="33074"/>
    <lineage>
        <taxon>Bacteria</taxon>
        <taxon>Pseudomonadati</taxon>
        <taxon>Pseudomonadota</taxon>
        <taxon>Gammaproteobacteria</taxon>
        <taxon>Oceanospirillales</taxon>
        <taxon>Halomonadaceae</taxon>
        <taxon>Zymobacter group</taxon>
        <taxon>Zymobacter</taxon>
    </lineage>
</organism>
<dbReference type="SUPFAM" id="SSF69279">
    <property type="entry name" value="Phage tail proteins"/>
    <property type="match status" value="1"/>
</dbReference>
<evidence type="ECO:0000313" key="2">
    <source>
        <dbReference type="Proteomes" id="UP000267342"/>
    </source>
</evidence>
<name>A0A348HHH3_9GAMM</name>
<keyword evidence="2" id="KW-1185">Reference proteome</keyword>
<gene>
    <name evidence="1" type="ORF">ZBT109_2343</name>
</gene>
<dbReference type="KEGG" id="zpl:ZBT109_2343"/>
<dbReference type="AlphaFoldDB" id="A0A348HHH3"/>